<dbReference type="PANTHER" id="PTHR43802">
    <property type="entry name" value="ENOYL-COA HYDRATASE"/>
    <property type="match status" value="1"/>
</dbReference>
<feature type="domain" description="Ig-like" evidence="2">
    <location>
        <begin position="329"/>
        <end position="406"/>
    </location>
</feature>
<comment type="caution">
    <text evidence="3">The sequence shown here is derived from an EMBL/GenBank/DDBJ whole genome shotgun (WGS) entry which is preliminary data.</text>
</comment>
<dbReference type="Gene3D" id="3.90.226.10">
    <property type="entry name" value="2-enoyl-CoA Hydratase, Chain A, domain 1"/>
    <property type="match status" value="1"/>
</dbReference>
<dbReference type="SMART" id="SM00408">
    <property type="entry name" value="IGc2"/>
    <property type="match status" value="1"/>
</dbReference>
<evidence type="ECO:0000313" key="3">
    <source>
        <dbReference type="EMBL" id="PAV84619.1"/>
    </source>
</evidence>
<organism evidence="3 4">
    <name type="scientific">Diploscapter pachys</name>
    <dbReference type="NCBI Taxonomy" id="2018661"/>
    <lineage>
        <taxon>Eukaryota</taxon>
        <taxon>Metazoa</taxon>
        <taxon>Ecdysozoa</taxon>
        <taxon>Nematoda</taxon>
        <taxon>Chromadorea</taxon>
        <taxon>Rhabditida</taxon>
        <taxon>Rhabditina</taxon>
        <taxon>Rhabditomorpha</taxon>
        <taxon>Rhabditoidea</taxon>
        <taxon>Rhabditidae</taxon>
        <taxon>Diploscapter</taxon>
    </lineage>
</organism>
<dbReference type="CDD" id="cd00096">
    <property type="entry name" value="Ig"/>
    <property type="match status" value="1"/>
</dbReference>
<gene>
    <name evidence="3" type="ORF">WR25_00716</name>
</gene>
<dbReference type="SUPFAM" id="SSF52096">
    <property type="entry name" value="ClpP/crotonase"/>
    <property type="match status" value="1"/>
</dbReference>
<dbReference type="Pfam" id="PF26428">
    <property type="entry name" value="Zwei_Ig_N"/>
    <property type="match status" value="1"/>
</dbReference>
<dbReference type="PANTHER" id="PTHR43802:SF1">
    <property type="entry name" value="IP11341P-RELATED"/>
    <property type="match status" value="1"/>
</dbReference>
<dbReference type="InterPro" id="IPR029045">
    <property type="entry name" value="ClpP/crotonase-like_dom_sf"/>
</dbReference>
<dbReference type="PROSITE" id="PS50835">
    <property type="entry name" value="IG_LIKE"/>
    <property type="match status" value="1"/>
</dbReference>
<dbReference type="InterPro" id="IPR003598">
    <property type="entry name" value="Ig_sub2"/>
</dbReference>
<proteinExistence type="inferred from homology"/>
<dbReference type="Pfam" id="PF00378">
    <property type="entry name" value="ECH_1"/>
    <property type="match status" value="1"/>
</dbReference>
<dbReference type="CDD" id="cd06558">
    <property type="entry name" value="crotonase-like"/>
    <property type="match status" value="1"/>
</dbReference>
<dbReference type="EMBL" id="LIAE01006829">
    <property type="protein sequence ID" value="PAV84619.1"/>
    <property type="molecule type" value="Genomic_DNA"/>
</dbReference>
<dbReference type="InterPro" id="IPR001753">
    <property type="entry name" value="Enoyl-CoA_hydra/iso"/>
</dbReference>
<dbReference type="SMART" id="SM00409">
    <property type="entry name" value="IG"/>
    <property type="match status" value="2"/>
</dbReference>
<evidence type="ECO:0000313" key="4">
    <source>
        <dbReference type="Proteomes" id="UP000218231"/>
    </source>
</evidence>
<dbReference type="AlphaFoldDB" id="A0A2A2LEL2"/>
<dbReference type="InterPro" id="IPR007110">
    <property type="entry name" value="Ig-like_dom"/>
</dbReference>
<dbReference type="InterPro" id="IPR003599">
    <property type="entry name" value="Ig_sub"/>
</dbReference>
<dbReference type="Pfam" id="PF13927">
    <property type="entry name" value="Ig_3"/>
    <property type="match status" value="1"/>
</dbReference>
<comment type="similarity">
    <text evidence="1">Belongs to the enoyl-CoA hydratase/isomerase family.</text>
</comment>
<evidence type="ECO:0000256" key="1">
    <source>
        <dbReference type="ARBA" id="ARBA00005254"/>
    </source>
</evidence>
<dbReference type="Gene3D" id="2.60.40.10">
    <property type="entry name" value="Immunoglobulins"/>
    <property type="match status" value="1"/>
</dbReference>
<accession>A0A2A2LEL2</accession>
<dbReference type="InterPro" id="IPR013783">
    <property type="entry name" value="Ig-like_fold"/>
</dbReference>
<keyword evidence="4" id="KW-1185">Reference proteome</keyword>
<dbReference type="Proteomes" id="UP000218231">
    <property type="component" value="Unassembled WGS sequence"/>
</dbReference>
<protein>
    <recommendedName>
        <fullName evidence="2">Ig-like domain-containing protein</fullName>
    </recommendedName>
</protein>
<dbReference type="InterPro" id="IPR058814">
    <property type="entry name" value="ZIG1/7_N"/>
</dbReference>
<evidence type="ECO:0000259" key="2">
    <source>
        <dbReference type="PROSITE" id="PS50835"/>
    </source>
</evidence>
<dbReference type="SUPFAM" id="SSF48726">
    <property type="entry name" value="Immunoglobulin"/>
    <property type="match status" value="1"/>
</dbReference>
<dbReference type="OrthoDB" id="448450at2759"/>
<dbReference type="InterPro" id="IPR036179">
    <property type="entry name" value="Ig-like_dom_sf"/>
</dbReference>
<dbReference type="STRING" id="2018661.A0A2A2LEL2"/>
<reference evidence="3 4" key="1">
    <citation type="journal article" date="2017" name="Curr. Biol.">
        <title>Genome architecture and evolution of a unichromosomal asexual nematode.</title>
        <authorList>
            <person name="Fradin H."/>
            <person name="Zegar C."/>
            <person name="Gutwein M."/>
            <person name="Lucas J."/>
            <person name="Kovtun M."/>
            <person name="Corcoran D."/>
            <person name="Baugh L.R."/>
            <person name="Kiontke K."/>
            <person name="Gunsalus K."/>
            <person name="Fitch D.H."/>
            <person name="Piano F."/>
        </authorList>
    </citation>
    <scope>NUCLEOTIDE SEQUENCE [LARGE SCALE GENOMIC DNA]</scope>
    <source>
        <strain evidence="3">PF1309</strain>
    </source>
</reference>
<sequence>METKLVNVRLDDGILFISINRPEKRNCVNHLTALQLIKAFERLNDDEQVKIGIFYGEGNTFCAGYDLSEVSESKGKIDVIPHEFFQKYRYMGPSIMEIRKPLIVAIEGHAVAGGLEMSLLGDLRVAASDAILGVYCRRVGVPLLDGGTVRLPKVVGVGRALDMVLTGRGVPANEALQWGLVNRVVHPGKVYLCLPILIRATTEEPEVKVVGTTGTVAIIDGHVSTPSKTLHAQINDLWCGAESLGQHIASEYGEFTRLRDGKVFTGTVTNGKVFMEIGKAPANLAGSYRCEIRTLDKKLYNGLLEVYVPPVLIFEKNVKVVEATNSTPPQIVGESIEVAEGDPLSLECPIFSHPKATVIWQKDGKTVDPTDIITYQETTLFINGTSTFDSGSYRCIADNSFPLTVDGQAESFKLYYELNVTVLATVADEQLRNKTGNSNLITILKFSLCRRDATRRANSAISRIETGSKLPPDIFRIRLRRFSV</sequence>
<name>A0A2A2LEL2_9BILA</name>